<dbReference type="InterPro" id="IPR047137">
    <property type="entry name" value="ORF3"/>
</dbReference>
<dbReference type="CDD" id="cd07817">
    <property type="entry name" value="SRPBCC_8"/>
    <property type="match status" value="1"/>
</dbReference>
<evidence type="ECO:0000256" key="2">
    <source>
        <dbReference type="SAM" id="MobiDB-lite"/>
    </source>
</evidence>
<evidence type="ECO:0000256" key="1">
    <source>
        <dbReference type="ARBA" id="ARBA00008918"/>
    </source>
</evidence>
<comment type="similarity">
    <text evidence="1">Belongs to the ribosome association toxin RatA family.</text>
</comment>
<feature type="domain" description="Coenzyme Q-binding protein COQ10 START" evidence="3">
    <location>
        <begin position="42"/>
        <end position="166"/>
    </location>
</feature>
<dbReference type="InterPro" id="IPR005031">
    <property type="entry name" value="COQ10_START"/>
</dbReference>
<protein>
    <submittedName>
        <fullName evidence="4">Cyclase/dehydrase</fullName>
    </submittedName>
</protein>
<gene>
    <name evidence="4" type="ordered locus">Oter_0066</name>
</gene>
<dbReference type="AlphaFoldDB" id="B1ZMA4"/>
<proteinExistence type="inferred from homology"/>
<feature type="region of interest" description="Disordered" evidence="2">
    <location>
        <begin position="176"/>
        <end position="198"/>
    </location>
</feature>
<dbReference type="Proteomes" id="UP000007013">
    <property type="component" value="Chromosome"/>
</dbReference>
<name>B1ZMA4_OPITP</name>
<dbReference type="RefSeq" id="WP_012372895.1">
    <property type="nucleotide sequence ID" value="NC_010571.1"/>
</dbReference>
<dbReference type="SUPFAM" id="SSF55961">
    <property type="entry name" value="Bet v1-like"/>
    <property type="match status" value="1"/>
</dbReference>
<evidence type="ECO:0000313" key="4">
    <source>
        <dbReference type="EMBL" id="ACB73357.1"/>
    </source>
</evidence>
<dbReference type="STRING" id="452637.Oter_0066"/>
<dbReference type="PANTHER" id="PTHR33824:SF7">
    <property type="entry name" value="POLYKETIDE CYCLASE_DEHYDRASE AND LIPID TRANSPORT SUPERFAMILY PROTEIN"/>
    <property type="match status" value="1"/>
</dbReference>
<organism evidence="4 5">
    <name type="scientific">Opitutus terrae (strain DSM 11246 / JCM 15787 / PB90-1)</name>
    <dbReference type="NCBI Taxonomy" id="452637"/>
    <lineage>
        <taxon>Bacteria</taxon>
        <taxon>Pseudomonadati</taxon>
        <taxon>Verrucomicrobiota</taxon>
        <taxon>Opitutia</taxon>
        <taxon>Opitutales</taxon>
        <taxon>Opitutaceae</taxon>
        <taxon>Opitutus</taxon>
    </lineage>
</organism>
<keyword evidence="5" id="KW-1185">Reference proteome</keyword>
<dbReference type="EMBL" id="CP001032">
    <property type="protein sequence ID" value="ACB73357.1"/>
    <property type="molecule type" value="Genomic_DNA"/>
</dbReference>
<dbReference type="PANTHER" id="PTHR33824">
    <property type="entry name" value="POLYKETIDE CYCLASE/DEHYDRASE AND LIPID TRANSPORT SUPERFAMILY PROTEIN"/>
    <property type="match status" value="1"/>
</dbReference>
<dbReference type="OrthoDB" id="9797595at2"/>
<dbReference type="Pfam" id="PF03364">
    <property type="entry name" value="Polyketide_cyc"/>
    <property type="match status" value="1"/>
</dbReference>
<evidence type="ECO:0000259" key="3">
    <source>
        <dbReference type="Pfam" id="PF03364"/>
    </source>
</evidence>
<dbReference type="HOGENOM" id="CLU_079860_2_1_0"/>
<evidence type="ECO:0000313" key="5">
    <source>
        <dbReference type="Proteomes" id="UP000007013"/>
    </source>
</evidence>
<reference evidence="4 5" key="1">
    <citation type="journal article" date="2011" name="J. Bacteriol.">
        <title>Genome sequence of the verrucomicrobium Opitutus terrae PB90-1, an abundant inhabitant of rice paddy soil ecosystems.</title>
        <authorList>
            <person name="van Passel M.W."/>
            <person name="Kant R."/>
            <person name="Palva A."/>
            <person name="Copeland A."/>
            <person name="Lucas S."/>
            <person name="Lapidus A."/>
            <person name="Glavina del Rio T."/>
            <person name="Pitluck S."/>
            <person name="Goltsman E."/>
            <person name="Clum A."/>
            <person name="Sun H."/>
            <person name="Schmutz J."/>
            <person name="Larimer F.W."/>
            <person name="Land M.L."/>
            <person name="Hauser L."/>
            <person name="Kyrpides N."/>
            <person name="Mikhailova N."/>
            <person name="Richardson P.P."/>
            <person name="Janssen P.H."/>
            <person name="de Vos W.M."/>
            <person name="Smidt H."/>
        </authorList>
    </citation>
    <scope>NUCLEOTIDE SEQUENCE [LARGE SCALE GENOMIC DNA]</scope>
    <source>
        <strain evidence="5">DSM 11246 / JCM 15787 / PB90-1</strain>
    </source>
</reference>
<dbReference type="Gene3D" id="3.30.530.20">
    <property type="match status" value="1"/>
</dbReference>
<dbReference type="KEGG" id="ote:Oter_0066"/>
<dbReference type="eggNOG" id="COG5637">
    <property type="taxonomic scope" value="Bacteria"/>
</dbReference>
<dbReference type="InterPro" id="IPR023393">
    <property type="entry name" value="START-like_dom_sf"/>
</dbReference>
<accession>B1ZMA4</accession>
<sequence>MATSPATRQQTADRSELVDKPRAKIAVPGNHGVKVVRACTIRRPAAELYQFWRSLENLTRIIKHPVAITRLSDTESHWAVSAPGDRMVEWDAVIINDAPDRLIAWRSKDGAEIRNAGSVRFERAPGDEGTEVRVQLEYDPPGGKLAAWVAKLTGEEPEQQVAEALRRFKALMEAGEIPTIEGQSVGEPQRSAKQKGQS</sequence>